<gene>
    <name evidence="11" type="ORF">J3Q64DRAFT_1732098</name>
</gene>
<comment type="pathway">
    <text evidence="3">Secondary metabolite metabolism; methylglyoxal degradation; (R)-lactate from methylglyoxal: step 2/2.</text>
</comment>
<evidence type="ECO:0000256" key="7">
    <source>
        <dbReference type="ARBA" id="ARBA00022801"/>
    </source>
</evidence>
<evidence type="ECO:0000256" key="6">
    <source>
        <dbReference type="ARBA" id="ARBA00022723"/>
    </source>
</evidence>
<dbReference type="InterPro" id="IPR032282">
    <property type="entry name" value="HAGH_C"/>
</dbReference>
<evidence type="ECO:0000256" key="1">
    <source>
        <dbReference type="ARBA" id="ARBA00001623"/>
    </source>
</evidence>
<dbReference type="PIRSF" id="PIRSF005457">
    <property type="entry name" value="Glx"/>
    <property type="match status" value="1"/>
</dbReference>
<evidence type="ECO:0000256" key="3">
    <source>
        <dbReference type="ARBA" id="ARBA00004963"/>
    </source>
</evidence>
<proteinExistence type="inferred from homology"/>
<keyword evidence="6" id="KW-0479">Metal-binding</keyword>
<comment type="caution">
    <text evidence="11">The sequence shown here is derived from an EMBL/GenBank/DDBJ whole genome shotgun (WGS) entry which is preliminary data.</text>
</comment>
<dbReference type="SUPFAM" id="SSF56281">
    <property type="entry name" value="Metallo-hydrolase/oxidoreductase"/>
    <property type="match status" value="1"/>
</dbReference>
<dbReference type="InterPro" id="IPR035680">
    <property type="entry name" value="Clx_II_MBL"/>
</dbReference>
<organism evidence="11 12">
    <name type="scientific">Phycomyces blakesleeanus</name>
    <dbReference type="NCBI Taxonomy" id="4837"/>
    <lineage>
        <taxon>Eukaryota</taxon>
        <taxon>Fungi</taxon>
        <taxon>Fungi incertae sedis</taxon>
        <taxon>Mucoromycota</taxon>
        <taxon>Mucoromycotina</taxon>
        <taxon>Mucoromycetes</taxon>
        <taxon>Mucorales</taxon>
        <taxon>Phycomycetaceae</taxon>
        <taxon>Phycomyces</taxon>
    </lineage>
</organism>
<protein>
    <recommendedName>
        <fullName evidence="5">hydroxyacylglutathione hydrolase</fullName>
        <ecNumber evidence="5">3.1.2.6</ecNumber>
    </recommendedName>
    <alternativeName>
        <fullName evidence="9">Glyoxalase II</fullName>
    </alternativeName>
</protein>
<dbReference type="EMBL" id="JBCLYO010000005">
    <property type="protein sequence ID" value="KAL0088881.1"/>
    <property type="molecule type" value="Genomic_DNA"/>
</dbReference>
<evidence type="ECO:0000256" key="2">
    <source>
        <dbReference type="ARBA" id="ARBA00001947"/>
    </source>
</evidence>
<keyword evidence="12" id="KW-1185">Reference proteome</keyword>
<evidence type="ECO:0000259" key="10">
    <source>
        <dbReference type="SMART" id="SM00849"/>
    </source>
</evidence>
<evidence type="ECO:0000256" key="8">
    <source>
        <dbReference type="ARBA" id="ARBA00022833"/>
    </source>
</evidence>
<dbReference type="InterPro" id="IPR017782">
    <property type="entry name" value="Hydroxyacylglutathione_Hdrlase"/>
</dbReference>
<comment type="catalytic activity">
    <reaction evidence="1">
        <text>an S-(2-hydroxyacyl)glutathione + H2O = a 2-hydroxy carboxylate + glutathione + H(+)</text>
        <dbReference type="Rhea" id="RHEA:21864"/>
        <dbReference type="ChEBI" id="CHEBI:15377"/>
        <dbReference type="ChEBI" id="CHEBI:15378"/>
        <dbReference type="ChEBI" id="CHEBI:57925"/>
        <dbReference type="ChEBI" id="CHEBI:58896"/>
        <dbReference type="ChEBI" id="CHEBI:71261"/>
        <dbReference type="EC" id="3.1.2.6"/>
    </reaction>
</comment>
<keyword evidence="8" id="KW-0862">Zinc</keyword>
<comment type="similarity">
    <text evidence="4">Belongs to the metallo-beta-lactamase superfamily. Glyoxalase II family.</text>
</comment>
<dbReference type="SMART" id="SM00849">
    <property type="entry name" value="Lactamase_B"/>
    <property type="match status" value="1"/>
</dbReference>
<feature type="domain" description="Metallo-beta-lactamase" evidence="10">
    <location>
        <begin position="35"/>
        <end position="198"/>
    </location>
</feature>
<dbReference type="NCBIfam" id="TIGR03413">
    <property type="entry name" value="GSH_gloB"/>
    <property type="match status" value="1"/>
</dbReference>
<comment type="cofactor">
    <cofactor evidence="2">
        <name>Zn(2+)</name>
        <dbReference type="ChEBI" id="CHEBI:29105"/>
    </cofactor>
</comment>
<accession>A0ABR3B3A3</accession>
<dbReference type="PANTHER" id="PTHR11935">
    <property type="entry name" value="BETA LACTAMASE DOMAIN"/>
    <property type="match status" value="1"/>
</dbReference>
<reference evidence="11 12" key="1">
    <citation type="submission" date="2024-04" db="EMBL/GenBank/DDBJ databases">
        <title>Symmetric and asymmetric DNA N6-adenine methylation regulates different biological responses in Mucorales.</title>
        <authorList>
            <consortium name="Lawrence Berkeley National Laboratory"/>
            <person name="Lax C."/>
            <person name="Mondo S.J."/>
            <person name="Osorio-Concepcion M."/>
            <person name="Muszewska A."/>
            <person name="Corrochano-Luque M."/>
            <person name="Gutierrez G."/>
            <person name="Riley R."/>
            <person name="Lipzen A."/>
            <person name="Guo J."/>
            <person name="Hundley H."/>
            <person name="Amirebrahimi M."/>
            <person name="Ng V."/>
            <person name="Lorenzo-Gutierrez D."/>
            <person name="Binder U."/>
            <person name="Yang J."/>
            <person name="Song Y."/>
            <person name="Canovas D."/>
            <person name="Navarro E."/>
            <person name="Freitag M."/>
            <person name="Gabaldon T."/>
            <person name="Grigoriev I.V."/>
            <person name="Corrochano L.M."/>
            <person name="Nicolas F.E."/>
            <person name="Garre V."/>
        </authorList>
    </citation>
    <scope>NUCLEOTIDE SEQUENCE [LARGE SCALE GENOMIC DNA]</scope>
    <source>
        <strain evidence="11 12">L51</strain>
    </source>
</reference>
<dbReference type="Proteomes" id="UP001448207">
    <property type="component" value="Unassembled WGS sequence"/>
</dbReference>
<dbReference type="HAMAP" id="MF_01374">
    <property type="entry name" value="Glyoxalase_2"/>
    <property type="match status" value="1"/>
</dbReference>
<dbReference type="InterPro" id="IPR036866">
    <property type="entry name" value="RibonucZ/Hydroxyglut_hydro"/>
</dbReference>
<evidence type="ECO:0000256" key="5">
    <source>
        <dbReference type="ARBA" id="ARBA00011917"/>
    </source>
</evidence>
<sequence length="281" mass="31253">MRLTSRLFSSYINRRTFSTSIAAKMIITPVPCLKDNYAYLLLDNESKKAMVVDPVEPDNVLGALKAKYPEYTLTGILTTHHHWDHAGGNLKLLNKLSKDIPCYGGSSQVTGVSNLLKGGETIELGSLTIKSMPTYGHTMDHMCYYVVDKNTNQHAVFTGDCLFSSGCGRLFEGSPGDMWAAMVRLKALPESTEVYFGHEYTNSNLKFAEHVEPDNQDIQTKIEWANETKCTTPSTIKNELATNPFMRADQPSVRDRITTPGNTSISPEQVLGIVRSMKDNF</sequence>
<evidence type="ECO:0000313" key="11">
    <source>
        <dbReference type="EMBL" id="KAL0088881.1"/>
    </source>
</evidence>
<evidence type="ECO:0000313" key="12">
    <source>
        <dbReference type="Proteomes" id="UP001448207"/>
    </source>
</evidence>
<dbReference type="Pfam" id="PF16123">
    <property type="entry name" value="HAGH_C"/>
    <property type="match status" value="1"/>
</dbReference>
<dbReference type="Gene3D" id="3.60.15.10">
    <property type="entry name" value="Ribonuclease Z/Hydroxyacylglutathione hydrolase-like"/>
    <property type="match status" value="1"/>
</dbReference>
<dbReference type="Pfam" id="PF00753">
    <property type="entry name" value="Lactamase_B"/>
    <property type="match status" value="1"/>
</dbReference>
<keyword evidence="7" id="KW-0378">Hydrolase</keyword>
<evidence type="ECO:0000256" key="4">
    <source>
        <dbReference type="ARBA" id="ARBA00006759"/>
    </source>
</evidence>
<dbReference type="PANTHER" id="PTHR11935:SF94">
    <property type="entry name" value="TENZING NORGAY, ISOFORM C"/>
    <property type="match status" value="1"/>
</dbReference>
<dbReference type="CDD" id="cd07723">
    <property type="entry name" value="hydroxyacylglutathione_hydrolase_MBL-fold"/>
    <property type="match status" value="1"/>
</dbReference>
<name>A0ABR3B3A3_PHYBL</name>
<dbReference type="InterPro" id="IPR001279">
    <property type="entry name" value="Metallo-B-lactamas"/>
</dbReference>
<dbReference type="EC" id="3.1.2.6" evidence="5"/>
<evidence type="ECO:0000256" key="9">
    <source>
        <dbReference type="ARBA" id="ARBA00031044"/>
    </source>
</evidence>